<reference evidence="9" key="1">
    <citation type="submission" date="2016-11" db="EMBL/GenBank/DDBJ databases">
        <authorList>
            <person name="Varghese N."/>
            <person name="Submissions S."/>
        </authorList>
    </citation>
    <scope>NUCLEOTIDE SEQUENCE [LARGE SCALE GENOMIC DNA]</scope>
    <source>
        <strain evidence="9">DSM 26349</strain>
    </source>
</reference>
<gene>
    <name evidence="8" type="ORF">SAMN04487908_10875</name>
</gene>
<keyword evidence="2" id="KW-0963">Cytoplasm</keyword>
<protein>
    <submittedName>
        <fullName evidence="8">Tfp pilus assembly protein PilF</fullName>
    </submittedName>
</protein>
<dbReference type="Gene3D" id="1.25.40.10">
    <property type="entry name" value="Tetratricopeptide repeat domain"/>
    <property type="match status" value="1"/>
</dbReference>
<dbReference type="OrthoDB" id="614964at2"/>
<feature type="repeat" description="TPR" evidence="6">
    <location>
        <begin position="142"/>
        <end position="175"/>
    </location>
</feature>
<dbReference type="InterPro" id="IPR051476">
    <property type="entry name" value="Bac_ResReg_Asp_Phosphatase"/>
</dbReference>
<evidence type="ECO:0000256" key="5">
    <source>
        <dbReference type="ARBA" id="ARBA00038253"/>
    </source>
</evidence>
<evidence type="ECO:0000256" key="7">
    <source>
        <dbReference type="SAM" id="Phobius"/>
    </source>
</evidence>
<keyword evidence="7" id="KW-0472">Membrane</keyword>
<organism evidence="8 9">
    <name type="scientific">Aequorivita viscosa</name>
    <dbReference type="NCBI Taxonomy" id="797419"/>
    <lineage>
        <taxon>Bacteria</taxon>
        <taxon>Pseudomonadati</taxon>
        <taxon>Bacteroidota</taxon>
        <taxon>Flavobacteriia</taxon>
        <taxon>Flavobacteriales</taxon>
        <taxon>Flavobacteriaceae</taxon>
        <taxon>Aequorivita</taxon>
    </lineage>
</organism>
<evidence type="ECO:0000256" key="3">
    <source>
        <dbReference type="ARBA" id="ARBA00022737"/>
    </source>
</evidence>
<dbReference type="GO" id="GO:0005737">
    <property type="term" value="C:cytoplasm"/>
    <property type="evidence" value="ECO:0007669"/>
    <property type="project" value="UniProtKB-SubCell"/>
</dbReference>
<dbReference type="STRING" id="797419.SAMN05216556_10940"/>
<comment type="similarity">
    <text evidence="5">Belongs to the Rap family.</text>
</comment>
<dbReference type="SMART" id="SM00028">
    <property type="entry name" value="TPR"/>
    <property type="match status" value="4"/>
</dbReference>
<dbReference type="PROSITE" id="PS50005">
    <property type="entry name" value="TPR"/>
    <property type="match status" value="2"/>
</dbReference>
<evidence type="ECO:0000256" key="6">
    <source>
        <dbReference type="PROSITE-ProRule" id="PRU00339"/>
    </source>
</evidence>
<keyword evidence="9" id="KW-1185">Reference proteome</keyword>
<dbReference type="PANTHER" id="PTHR46630:SF1">
    <property type="entry name" value="TETRATRICOPEPTIDE REPEAT PROTEIN 29"/>
    <property type="match status" value="1"/>
</dbReference>
<evidence type="ECO:0000313" key="8">
    <source>
        <dbReference type="EMBL" id="SHJ02151.1"/>
    </source>
</evidence>
<proteinExistence type="inferred from homology"/>
<dbReference type="GO" id="GO:0003677">
    <property type="term" value="F:DNA binding"/>
    <property type="evidence" value="ECO:0007669"/>
    <property type="project" value="InterPro"/>
</dbReference>
<dbReference type="Proteomes" id="UP000184172">
    <property type="component" value="Unassembled WGS sequence"/>
</dbReference>
<keyword evidence="3" id="KW-0677">Repeat</keyword>
<dbReference type="PANTHER" id="PTHR46630">
    <property type="entry name" value="TETRATRICOPEPTIDE REPEAT PROTEIN 29"/>
    <property type="match status" value="1"/>
</dbReference>
<dbReference type="GO" id="GO:0006355">
    <property type="term" value="P:regulation of DNA-templated transcription"/>
    <property type="evidence" value="ECO:0007669"/>
    <property type="project" value="InterPro"/>
</dbReference>
<dbReference type="SUPFAM" id="SSF46894">
    <property type="entry name" value="C-terminal effector domain of the bipartite response regulators"/>
    <property type="match status" value="1"/>
</dbReference>
<keyword evidence="4 6" id="KW-0802">TPR repeat</keyword>
<dbReference type="SUPFAM" id="SSF48452">
    <property type="entry name" value="TPR-like"/>
    <property type="match status" value="1"/>
</dbReference>
<evidence type="ECO:0000256" key="4">
    <source>
        <dbReference type="ARBA" id="ARBA00022803"/>
    </source>
</evidence>
<dbReference type="InterPro" id="IPR016032">
    <property type="entry name" value="Sig_transdc_resp-reg_C-effctor"/>
</dbReference>
<evidence type="ECO:0000256" key="2">
    <source>
        <dbReference type="ARBA" id="ARBA00022490"/>
    </source>
</evidence>
<keyword evidence="7" id="KW-0812">Transmembrane</keyword>
<dbReference type="EMBL" id="FQYV01000008">
    <property type="protein sequence ID" value="SHJ02151.1"/>
    <property type="molecule type" value="Genomic_DNA"/>
</dbReference>
<feature type="transmembrane region" description="Helical" evidence="7">
    <location>
        <begin position="328"/>
        <end position="347"/>
    </location>
</feature>
<keyword evidence="7" id="KW-1133">Transmembrane helix</keyword>
<dbReference type="AlphaFoldDB" id="A0A1M6FWP0"/>
<dbReference type="Pfam" id="PF13374">
    <property type="entry name" value="TPR_10"/>
    <property type="match status" value="1"/>
</dbReference>
<name>A0A1M6FWP0_9FLAO</name>
<evidence type="ECO:0000313" key="9">
    <source>
        <dbReference type="Proteomes" id="UP000184172"/>
    </source>
</evidence>
<sequence>MKSIFIALFLLINVQQETRQECDAYIQTAIEAMHKQEHTKSLELLIKVQKIAQEKGWYKELFLALNNIGANYYKLSDYGEALENYLAAYDIALAHLDSKQEMVVLNNIGILFYQENNLAEAEKYFLKAYDIATEHSDDFKKGLYAVNLGLVYNNAGRLSEANTYLQKALPLLENNQNVLLQGRYALAENLYLKGEYPNAKKTLLALIPELDRTEFIEQKASGLLLLSKMFQNEGNIEEAHKYASAAQSSNNSLDSQIRVHQQLSILTYNNKNYEVARVYKDSVILLQDSLYKIKSNSQFEANRVKFAIRNYEMEIIEKTKNFQAERKLLYILFGGIVILLLILIWAWRSNVIKFRQKKIIAERNQKIKMLEMESELEAKNRTLAVKALNMSSRNEMLQEVIQNMKEQLDLANKPEIRNYISQLNKYLKKDTAKDDFLLHFEETNYGFLSSLREKHPSLNANDIRFISYLYMNLSIKEISSLLNITPDACRKRKERIAKKMNLQETAELFPYLSTI</sequence>
<dbReference type="Pfam" id="PF13424">
    <property type="entry name" value="TPR_12"/>
    <property type="match status" value="1"/>
</dbReference>
<comment type="subcellular location">
    <subcellularLocation>
        <location evidence="1">Cytoplasm</location>
    </subcellularLocation>
</comment>
<dbReference type="RefSeq" id="WP_073217020.1">
    <property type="nucleotide sequence ID" value="NZ_FNNS01000009.1"/>
</dbReference>
<evidence type="ECO:0000256" key="1">
    <source>
        <dbReference type="ARBA" id="ARBA00004496"/>
    </source>
</evidence>
<dbReference type="InterPro" id="IPR019734">
    <property type="entry name" value="TPR_rpt"/>
</dbReference>
<accession>A0A1M6FWP0</accession>
<dbReference type="InterPro" id="IPR011990">
    <property type="entry name" value="TPR-like_helical_dom_sf"/>
</dbReference>
<feature type="repeat" description="TPR" evidence="6">
    <location>
        <begin position="102"/>
        <end position="135"/>
    </location>
</feature>